<dbReference type="GO" id="GO:0140469">
    <property type="term" value="P:GCN2-mediated signaling"/>
    <property type="evidence" value="ECO:0007669"/>
    <property type="project" value="TreeGrafter"/>
</dbReference>
<dbReference type="GO" id="GO:0006446">
    <property type="term" value="P:regulation of translational initiation"/>
    <property type="evidence" value="ECO:0007669"/>
    <property type="project" value="TreeGrafter"/>
</dbReference>
<evidence type="ECO:0000313" key="4">
    <source>
        <dbReference type="EMBL" id="KAK3342446.1"/>
    </source>
</evidence>
<evidence type="ECO:0000259" key="3">
    <source>
        <dbReference type="Pfam" id="PF01205"/>
    </source>
</evidence>
<evidence type="ECO:0000256" key="2">
    <source>
        <dbReference type="SAM" id="MobiDB-lite"/>
    </source>
</evidence>
<dbReference type="AlphaFoldDB" id="A0AAE0MQW1"/>
<comment type="similarity">
    <text evidence="1">Belongs to the IMPACT family.</text>
</comment>
<gene>
    <name evidence="4" type="ORF">B0H65DRAFT_468271</name>
</gene>
<reference evidence="4" key="2">
    <citation type="submission" date="2023-06" db="EMBL/GenBank/DDBJ databases">
        <authorList>
            <consortium name="Lawrence Berkeley National Laboratory"/>
            <person name="Haridas S."/>
            <person name="Hensen N."/>
            <person name="Bonometti L."/>
            <person name="Westerberg I."/>
            <person name="Brannstrom I.O."/>
            <person name="Guillou S."/>
            <person name="Cros-Aarteil S."/>
            <person name="Calhoun S."/>
            <person name="Kuo A."/>
            <person name="Mondo S."/>
            <person name="Pangilinan J."/>
            <person name="Riley R."/>
            <person name="Labutti K."/>
            <person name="Andreopoulos B."/>
            <person name="Lipzen A."/>
            <person name="Chen C."/>
            <person name="Yanf M."/>
            <person name="Daum C."/>
            <person name="Ng V."/>
            <person name="Clum A."/>
            <person name="Steindorff A."/>
            <person name="Ohm R."/>
            <person name="Martin F."/>
            <person name="Silar P."/>
            <person name="Natvig D."/>
            <person name="Lalanne C."/>
            <person name="Gautier V."/>
            <person name="Ament-Velasquez S.L."/>
            <person name="Kruys A."/>
            <person name="Hutchinson M.I."/>
            <person name="Powell A.J."/>
            <person name="Barry K."/>
            <person name="Miller A.N."/>
            <person name="Grigoriev I.V."/>
            <person name="Debuchy R."/>
            <person name="Gladieux P."/>
            <person name="Thoren M.H."/>
            <person name="Johannesson H."/>
        </authorList>
    </citation>
    <scope>NUCLEOTIDE SEQUENCE</scope>
    <source>
        <strain evidence="4">CBS 560.94</strain>
    </source>
</reference>
<dbReference type="GO" id="GO:0005737">
    <property type="term" value="C:cytoplasm"/>
    <property type="evidence" value="ECO:0007669"/>
    <property type="project" value="TreeGrafter"/>
</dbReference>
<evidence type="ECO:0000313" key="5">
    <source>
        <dbReference type="Proteomes" id="UP001278500"/>
    </source>
</evidence>
<organism evidence="4 5">
    <name type="scientific">Neurospora tetraspora</name>
    <dbReference type="NCBI Taxonomy" id="94610"/>
    <lineage>
        <taxon>Eukaryota</taxon>
        <taxon>Fungi</taxon>
        <taxon>Dikarya</taxon>
        <taxon>Ascomycota</taxon>
        <taxon>Pezizomycotina</taxon>
        <taxon>Sordariomycetes</taxon>
        <taxon>Sordariomycetidae</taxon>
        <taxon>Sordariales</taxon>
        <taxon>Sordariaceae</taxon>
        <taxon>Neurospora</taxon>
    </lineage>
</organism>
<protein>
    <recommendedName>
        <fullName evidence="3">Impact N-terminal domain-containing protein</fullName>
    </recommendedName>
</protein>
<comment type="caution">
    <text evidence="4">The sequence shown here is derived from an EMBL/GenBank/DDBJ whole genome shotgun (WGS) entry which is preliminary data.</text>
</comment>
<dbReference type="EMBL" id="JAUEPP010000005">
    <property type="protein sequence ID" value="KAK3342446.1"/>
    <property type="molecule type" value="Genomic_DNA"/>
</dbReference>
<dbReference type="RefSeq" id="XP_062680239.1">
    <property type="nucleotide sequence ID" value="XM_062826952.1"/>
</dbReference>
<dbReference type="InterPro" id="IPR023582">
    <property type="entry name" value="Impact"/>
</dbReference>
<dbReference type="PANTHER" id="PTHR16301:SF4">
    <property type="entry name" value="IMPACT N-TERMINAL DOMAIN-CONTAINING PROTEIN"/>
    <property type="match status" value="1"/>
</dbReference>
<dbReference type="Proteomes" id="UP001278500">
    <property type="component" value="Unassembled WGS sequence"/>
</dbReference>
<sequence>MSAQQDLQELLRLLTVGRKTPMLQAMAQIKSLQAVEIRSIQQIAEAPLDTIKSALKDEKTAKSLQNACKAAMKRTSTAGGSAGTKRGAPLPTTNSPSSKRLRHDDNPLMPSRTPGEELTPQELEASLELPICLDEELISQTVLETNRAPLVLAFAVELLRHTRPEQPLSSRLSLGQAVVSANSRSKAVSIGLAAKGPSAEEEGLIGSGQPRVKVMGREVPVLKRGGYEWKEEVSESTLQQEDQTTTAQSSSSKDPQEQPQPPPPPPPPPSKTIQKVHPFFQPDDIHWSTSPLLASKDSKFIAHSTKITSPSQEKILLNNLFRTHPNLESATHNAWAYRVRLPPNQNRIIEKSFDDGEQGAGDLMLRILREMDMDDTMVVMTRWFGGTMLGPDRWRLMRSVVLAAVNERGRKTASSEELEEGGEAVWGLDLEGMSKGPAGGSSSTAASASASMGAVGGRGKAISSYGTGVVGMQIHKPEVARNYLLRSFHTASAGEAGEAGTEQKKTTKTKKTQKQLETEREENLGLLLGALRLLFDSWADHLTAAELDKRAWAWYVAVRPDVEAGPGGWGAKGRLELRRILELRRKEEEGKE</sequence>
<dbReference type="InterPro" id="IPR020568">
    <property type="entry name" value="Ribosomal_Su5_D2-typ_SF"/>
</dbReference>
<name>A0AAE0MQW1_9PEZI</name>
<dbReference type="InterPro" id="IPR001498">
    <property type="entry name" value="Impact_N"/>
</dbReference>
<dbReference type="SUPFAM" id="SSF54211">
    <property type="entry name" value="Ribosomal protein S5 domain 2-like"/>
    <property type="match status" value="1"/>
</dbReference>
<feature type="compositionally biased region" description="Polar residues" evidence="2">
    <location>
        <begin position="235"/>
        <end position="253"/>
    </location>
</feature>
<dbReference type="PANTHER" id="PTHR16301">
    <property type="entry name" value="IMPACT-RELATED"/>
    <property type="match status" value="1"/>
</dbReference>
<evidence type="ECO:0000256" key="1">
    <source>
        <dbReference type="ARBA" id="ARBA00007665"/>
    </source>
</evidence>
<feature type="region of interest" description="Disordered" evidence="2">
    <location>
        <begin position="494"/>
        <end position="517"/>
    </location>
</feature>
<feature type="region of interest" description="Disordered" evidence="2">
    <location>
        <begin position="66"/>
        <end position="119"/>
    </location>
</feature>
<feature type="compositionally biased region" description="Pro residues" evidence="2">
    <location>
        <begin position="258"/>
        <end position="270"/>
    </location>
</feature>
<keyword evidence="5" id="KW-1185">Reference proteome</keyword>
<reference evidence="4" key="1">
    <citation type="journal article" date="2023" name="Mol. Phylogenet. Evol.">
        <title>Genome-scale phylogeny and comparative genomics of the fungal order Sordariales.</title>
        <authorList>
            <person name="Hensen N."/>
            <person name="Bonometti L."/>
            <person name="Westerberg I."/>
            <person name="Brannstrom I.O."/>
            <person name="Guillou S."/>
            <person name="Cros-Aarteil S."/>
            <person name="Calhoun S."/>
            <person name="Haridas S."/>
            <person name="Kuo A."/>
            <person name="Mondo S."/>
            <person name="Pangilinan J."/>
            <person name="Riley R."/>
            <person name="LaButti K."/>
            <person name="Andreopoulos B."/>
            <person name="Lipzen A."/>
            <person name="Chen C."/>
            <person name="Yan M."/>
            <person name="Daum C."/>
            <person name="Ng V."/>
            <person name="Clum A."/>
            <person name="Steindorff A."/>
            <person name="Ohm R.A."/>
            <person name="Martin F."/>
            <person name="Silar P."/>
            <person name="Natvig D.O."/>
            <person name="Lalanne C."/>
            <person name="Gautier V."/>
            <person name="Ament-Velasquez S.L."/>
            <person name="Kruys A."/>
            <person name="Hutchinson M.I."/>
            <person name="Powell A.J."/>
            <person name="Barry K."/>
            <person name="Miller A.N."/>
            <person name="Grigoriev I.V."/>
            <person name="Debuchy R."/>
            <person name="Gladieux P."/>
            <person name="Hiltunen Thoren M."/>
            <person name="Johannesson H."/>
        </authorList>
    </citation>
    <scope>NUCLEOTIDE SEQUENCE</scope>
    <source>
        <strain evidence="4">CBS 560.94</strain>
    </source>
</reference>
<feature type="region of interest" description="Disordered" evidence="2">
    <location>
        <begin position="232"/>
        <end position="276"/>
    </location>
</feature>
<accession>A0AAE0MQW1</accession>
<proteinExistence type="inferred from homology"/>
<dbReference type="PROSITE" id="PS00910">
    <property type="entry name" value="UPF0029"/>
    <property type="match status" value="1"/>
</dbReference>
<dbReference type="InterPro" id="IPR036956">
    <property type="entry name" value="Impact_N_sf"/>
</dbReference>
<dbReference type="SUPFAM" id="SSF101447">
    <property type="entry name" value="Formin homology 2 domain (FH2 domain)"/>
    <property type="match status" value="1"/>
</dbReference>
<dbReference type="Gene3D" id="3.30.230.30">
    <property type="entry name" value="Impact, N-terminal domain"/>
    <property type="match status" value="1"/>
</dbReference>
<dbReference type="InterPro" id="IPR020569">
    <property type="entry name" value="UPF0029_Impact_CS"/>
</dbReference>
<feature type="domain" description="Impact N-terminal" evidence="3">
    <location>
        <begin position="296"/>
        <end position="404"/>
    </location>
</feature>
<dbReference type="GeneID" id="87864106"/>
<dbReference type="Pfam" id="PF01205">
    <property type="entry name" value="Impact_N"/>
    <property type="match status" value="1"/>
</dbReference>